<keyword evidence="8" id="KW-1185">Reference proteome</keyword>
<proteinExistence type="inferred from homology"/>
<dbReference type="Pfam" id="PF00931">
    <property type="entry name" value="NB-ARC"/>
    <property type="match status" value="1"/>
</dbReference>
<dbReference type="OrthoDB" id="1579323at2759"/>
<accession>A0A5J5B920</accession>
<dbReference type="GO" id="GO:0005524">
    <property type="term" value="F:ATP binding"/>
    <property type="evidence" value="ECO:0007669"/>
    <property type="project" value="UniProtKB-KW"/>
</dbReference>
<evidence type="ECO:0000313" key="8">
    <source>
        <dbReference type="Proteomes" id="UP000325577"/>
    </source>
</evidence>
<evidence type="ECO:0000259" key="6">
    <source>
        <dbReference type="SMART" id="SM00382"/>
    </source>
</evidence>
<dbReference type="Gene3D" id="3.40.50.300">
    <property type="entry name" value="P-loop containing nucleotide triphosphate hydrolases"/>
    <property type="match status" value="1"/>
</dbReference>
<evidence type="ECO:0000256" key="2">
    <source>
        <dbReference type="ARBA" id="ARBA00022614"/>
    </source>
</evidence>
<dbReference type="GO" id="GO:0006952">
    <property type="term" value="P:defense response"/>
    <property type="evidence" value="ECO:0007669"/>
    <property type="project" value="UniProtKB-KW"/>
</dbReference>
<dbReference type="PANTHER" id="PTHR33463:SF198">
    <property type="entry name" value="RPP4C3"/>
    <property type="match status" value="1"/>
</dbReference>
<dbReference type="InterPro" id="IPR003593">
    <property type="entry name" value="AAA+_ATPase"/>
</dbReference>
<keyword evidence="3" id="KW-0677">Repeat</keyword>
<dbReference type="Proteomes" id="UP000325577">
    <property type="component" value="Linkage Group LG14"/>
</dbReference>
<dbReference type="InterPro" id="IPR050905">
    <property type="entry name" value="Plant_NBS-LRR"/>
</dbReference>
<keyword evidence="5" id="KW-0547">Nucleotide-binding</keyword>
<dbReference type="SUPFAM" id="SSF52058">
    <property type="entry name" value="L domain-like"/>
    <property type="match status" value="2"/>
</dbReference>
<name>A0A5J5B920_9ASTE</name>
<dbReference type="GO" id="GO:0043531">
    <property type="term" value="F:ADP binding"/>
    <property type="evidence" value="ECO:0007669"/>
    <property type="project" value="InterPro"/>
</dbReference>
<sequence>MKDLEIFESRKSTFNEIMEALRDDQINVIGIYGMGGIGKTTIVKDVAKQAEKDNLFDEIVMSVVSQTPNVRNIQGEIAEMLGLILTEESKIVRAGRLCERLKHVEKILVILDDLWTRLDLEDIGIPHGNVHKGCKIVLTSRSQDVCREMNTQVHFLIGVLSELQAWNLFRETAGDAVDLPDLHPVATKVAKECAGLPIAIVTVAMALKGKSMHAWSDALHQLRASSTNNIKGMRANVYSSLELSYNYLESEEVKVIFLLCCLFPEDIDIPIEYLVRYGMGLRLFENVCKLEAARDRVHFFIENLKACCLLLDGKVEGSVRMHDVVRDFALSVASQGQYKLLVRIGAGLKEWLKMDIFADHTAIGLVYHQFYEQTYEFDCSNLNGLILGCDSNLLKMPDTFFEGMIKLRVLHMHYMSLQSLPPSIQCLKNLRTMSLVRCKLRDISLIGELKNLEILSFHDSDFEELAREIGKLTRLKLLDLSNCQRLKVIPPDVLSNLLHLEDLYIINSFEHWGMADQGQGTRSTASLAELKSLSHLSVLEMHIPNIKLCPKDLVFGNLTKFKISVGSSFGVYAKYPYPKTLKFKLDQSLTFYDGLKMLLKIAEYLIVEEMEDLEDVLRDSKGEGFPSLKWLEVNECHGNVYLINIMEWLPSSIFPNLEKLKLRSMNNLKEICRGHLPFGIFSELGEFSLFDLPELLQLWEDPSGHACLEKLKVLDVQNCNKLRNLFSQYTARHLGRLQKLHVGSCQNLEKIFANDGDQAAAAVTSMGEIVFKELTSLKLMSLPNLTTFCLEMVNSQSSDVPTHPPLFNRKVVFPSLEELTVFWLPKVKEIWHQQLPAENNFRKLRVLKVHHCHRLIIVIPSNLIPSLQNLEELYVGWCDLVEEVFELKGHETVTLPQIRELKLFKIPRLKNMSWNKGPHGLLSLPNLKSLDIYQCNGLRNLFSTSALRGLIQLQRLEIDSCEMMKEIVTTERGEDDSSNMMEEIVSTESGEDEEEMATATIGFPQLRTLKLISLLELVNIYQGNYILELPSLGDLTIEECPKMKAFPSCDDGFERKWDQKGSPAAIMPPPFFNEKVVLPALKELRIYSLQSLKQIWYNQFPAESFRQLRVLKVKKCDKLLKFGPSNLLWMLQNLEKLSVEECDPMEEVVELGGILDVEHYADVLLSQLRELKLHNLPKLLEMWWNIDTKGIIVCPKLSSLKVIKCDRLRNLFLPSIVKGFAHLEELYIANCLIVEEVVAKEEQGEDSGDKVVFLQVHTLVLKNLPNLRSFYSGNLTLEWPSLETVKVEDCPNMHTFSSRLPITPKLNAIIVGGQEQLWQGDLNRTIQNLFKVKY</sequence>
<keyword evidence="4" id="KW-0611">Plant defense</keyword>
<evidence type="ECO:0000313" key="7">
    <source>
        <dbReference type="EMBL" id="KAA8539114.1"/>
    </source>
</evidence>
<gene>
    <name evidence="7" type="ORF">F0562_025806</name>
</gene>
<dbReference type="EMBL" id="CM018037">
    <property type="protein sequence ID" value="KAA8539114.1"/>
    <property type="molecule type" value="Genomic_DNA"/>
</dbReference>
<evidence type="ECO:0000256" key="1">
    <source>
        <dbReference type="ARBA" id="ARBA00008894"/>
    </source>
</evidence>
<dbReference type="InterPro" id="IPR002182">
    <property type="entry name" value="NB-ARC"/>
</dbReference>
<dbReference type="Gene3D" id="1.10.10.10">
    <property type="entry name" value="Winged helix-like DNA-binding domain superfamily/Winged helix DNA-binding domain"/>
    <property type="match status" value="1"/>
</dbReference>
<dbReference type="FunFam" id="3.40.50.300:FF:001091">
    <property type="entry name" value="Probable disease resistance protein At1g61300"/>
    <property type="match status" value="1"/>
</dbReference>
<reference evidence="7 8" key="1">
    <citation type="submission" date="2019-09" db="EMBL/GenBank/DDBJ databases">
        <title>A chromosome-level genome assembly of the Chinese tupelo Nyssa sinensis.</title>
        <authorList>
            <person name="Yang X."/>
            <person name="Kang M."/>
            <person name="Yang Y."/>
            <person name="Xiong H."/>
            <person name="Wang M."/>
            <person name="Zhang Z."/>
            <person name="Wang Z."/>
            <person name="Wu H."/>
            <person name="Ma T."/>
            <person name="Liu J."/>
            <person name="Xi Z."/>
        </authorList>
    </citation>
    <scope>NUCLEOTIDE SEQUENCE [LARGE SCALE GENOMIC DNA]</scope>
    <source>
        <strain evidence="7">J267</strain>
        <tissue evidence="7">Leaf</tissue>
    </source>
</reference>
<dbReference type="Pfam" id="PF23247">
    <property type="entry name" value="LRR_RPS2"/>
    <property type="match status" value="3"/>
</dbReference>
<dbReference type="InterPro" id="IPR042197">
    <property type="entry name" value="Apaf_helical"/>
</dbReference>
<evidence type="ECO:0000256" key="5">
    <source>
        <dbReference type="ARBA" id="ARBA00022840"/>
    </source>
</evidence>
<dbReference type="PANTHER" id="PTHR33463">
    <property type="entry name" value="NB-ARC DOMAIN-CONTAINING PROTEIN-RELATED"/>
    <property type="match status" value="1"/>
</dbReference>
<dbReference type="InterPro" id="IPR057135">
    <property type="entry name" value="At4g27190-like_LRR"/>
</dbReference>
<dbReference type="InterPro" id="IPR036388">
    <property type="entry name" value="WH-like_DNA-bd_sf"/>
</dbReference>
<dbReference type="Gene3D" id="1.10.8.430">
    <property type="entry name" value="Helical domain of apoptotic protease-activating factors"/>
    <property type="match status" value="1"/>
</dbReference>
<comment type="similarity">
    <text evidence="1">Belongs to the disease resistance NB-LRR family.</text>
</comment>
<organism evidence="7 8">
    <name type="scientific">Nyssa sinensis</name>
    <dbReference type="NCBI Taxonomy" id="561372"/>
    <lineage>
        <taxon>Eukaryota</taxon>
        <taxon>Viridiplantae</taxon>
        <taxon>Streptophyta</taxon>
        <taxon>Embryophyta</taxon>
        <taxon>Tracheophyta</taxon>
        <taxon>Spermatophyta</taxon>
        <taxon>Magnoliopsida</taxon>
        <taxon>eudicotyledons</taxon>
        <taxon>Gunneridae</taxon>
        <taxon>Pentapetalae</taxon>
        <taxon>asterids</taxon>
        <taxon>Cornales</taxon>
        <taxon>Nyssaceae</taxon>
        <taxon>Nyssa</taxon>
    </lineage>
</organism>
<dbReference type="InterPro" id="IPR032675">
    <property type="entry name" value="LRR_dom_sf"/>
</dbReference>
<keyword evidence="5" id="KW-0067">ATP-binding</keyword>
<dbReference type="Gene3D" id="3.80.10.10">
    <property type="entry name" value="Ribonuclease Inhibitor"/>
    <property type="match status" value="4"/>
</dbReference>
<protein>
    <recommendedName>
        <fullName evidence="6">AAA+ ATPase domain-containing protein</fullName>
    </recommendedName>
</protein>
<dbReference type="InterPro" id="IPR027417">
    <property type="entry name" value="P-loop_NTPase"/>
</dbReference>
<dbReference type="SMART" id="SM00382">
    <property type="entry name" value="AAA"/>
    <property type="match status" value="1"/>
</dbReference>
<evidence type="ECO:0000256" key="4">
    <source>
        <dbReference type="ARBA" id="ARBA00022821"/>
    </source>
</evidence>
<feature type="domain" description="AAA+ ATPase" evidence="6">
    <location>
        <begin position="25"/>
        <end position="161"/>
    </location>
</feature>
<keyword evidence="2" id="KW-0433">Leucine-rich repeat</keyword>
<dbReference type="SUPFAM" id="SSF52540">
    <property type="entry name" value="P-loop containing nucleoside triphosphate hydrolases"/>
    <property type="match status" value="1"/>
</dbReference>
<evidence type="ECO:0000256" key="3">
    <source>
        <dbReference type="ARBA" id="ARBA00022737"/>
    </source>
</evidence>
<dbReference type="PRINTS" id="PR00364">
    <property type="entry name" value="DISEASERSIST"/>
</dbReference>